<protein>
    <submittedName>
        <fullName evidence="1">Transposase</fullName>
    </submittedName>
</protein>
<organism evidence="1 2">
    <name type="scientific">Trinickia fusca</name>
    <dbReference type="NCBI Taxonomy" id="2419777"/>
    <lineage>
        <taxon>Bacteria</taxon>
        <taxon>Pseudomonadati</taxon>
        <taxon>Pseudomonadota</taxon>
        <taxon>Betaproteobacteria</taxon>
        <taxon>Burkholderiales</taxon>
        <taxon>Burkholderiaceae</taxon>
        <taxon>Trinickia</taxon>
    </lineage>
</organism>
<evidence type="ECO:0000313" key="2">
    <source>
        <dbReference type="Proteomes" id="UP000280434"/>
    </source>
</evidence>
<evidence type="ECO:0000313" key="1">
    <source>
        <dbReference type="EMBL" id="RKP47621.1"/>
    </source>
</evidence>
<dbReference type="Proteomes" id="UP000280434">
    <property type="component" value="Unassembled WGS sequence"/>
</dbReference>
<dbReference type="InterPro" id="IPR002514">
    <property type="entry name" value="Transposase_8"/>
</dbReference>
<dbReference type="Pfam" id="PF01527">
    <property type="entry name" value="HTH_Tnp_1"/>
    <property type="match status" value="1"/>
</dbReference>
<dbReference type="SUPFAM" id="SSF48295">
    <property type="entry name" value="TrpR-like"/>
    <property type="match status" value="1"/>
</dbReference>
<reference evidence="1 2" key="1">
    <citation type="submission" date="2018-10" db="EMBL/GenBank/DDBJ databases">
        <title>Paraburkholderia sp. 7MK8-2, isolated from soil.</title>
        <authorList>
            <person name="Gao Z.-H."/>
            <person name="Qiu L.-H."/>
        </authorList>
    </citation>
    <scope>NUCLEOTIDE SEQUENCE [LARGE SCALE GENOMIC DNA]</scope>
    <source>
        <strain evidence="1 2">7MK8-2</strain>
    </source>
</reference>
<sequence>MTPRLRQAIAAPWRETPRQGDARTHSVREPFLPFFFTLSIGRSVESKAKVVAACQGAGVSIAAIALRHQLNANLLRRWVEQAEGKAPGRAVTRRAQKVGAPGMSGCRRWLASRDQDTPPVKEMAGRGIMLGSNGTPKSFYFMALPFFVAHPAMPR</sequence>
<dbReference type="GO" id="GO:0043565">
    <property type="term" value="F:sequence-specific DNA binding"/>
    <property type="evidence" value="ECO:0007669"/>
    <property type="project" value="InterPro"/>
</dbReference>
<proteinExistence type="predicted"/>
<keyword evidence="2" id="KW-1185">Reference proteome</keyword>
<dbReference type="AlphaFoldDB" id="A0A494XD82"/>
<comment type="caution">
    <text evidence="1">The sequence shown here is derived from an EMBL/GenBank/DDBJ whole genome shotgun (WGS) entry which is preliminary data.</text>
</comment>
<dbReference type="OrthoDB" id="9800877at2"/>
<accession>A0A494XD82</accession>
<name>A0A494XD82_9BURK</name>
<dbReference type="EMBL" id="RBZV01000005">
    <property type="protein sequence ID" value="RKP47621.1"/>
    <property type="molecule type" value="Genomic_DNA"/>
</dbReference>
<dbReference type="InterPro" id="IPR010921">
    <property type="entry name" value="Trp_repressor/repl_initiator"/>
</dbReference>
<gene>
    <name evidence="1" type="ORF">D7S89_15470</name>
</gene>